<dbReference type="Proteomes" id="UP001150581">
    <property type="component" value="Unassembled WGS sequence"/>
</dbReference>
<accession>A0ACC1ISY0</accession>
<name>A0ACC1ISY0_9FUNG</name>
<sequence length="595" mass="67799">MPMTNTERRRHHHPLFNNSYLVLRILRESFWIESGVEDRYHRLAYLQYIFHRSLVCRAWRTALQPILDSCLIVRISRFPRPTLHERFALARKHLQSLASRLQPIGKGKAIPRRHSVVSVTRVKQSNGTILHFCSNIPIVSPGQVHTIVVSIDGFLCQHQIGFALQKMKFHEQEWASARTLCLQLDDEPDMPIYDAELRSHELTVQKVTKHAPNLALFYMVRPQKSQTMAKISLLDAFPDCMRQLQRLEVHFDINCSDIPLELPILTSLTLSVEPGSAASRRLPCGAAGSLQKMELYNVEPDLLLSMFEANAGVVRFAELKSLKLSLRTHSFGASDPDSSTRIAGVGVGELPVVFEKLESAHVFGFQDRVPVGLFPALARAPVKNLYVYLGIRHVTQLELDKMRHLQNLRLYLPQIEAVQPILDSVFVKRAEFLHTIYIYTHMRLSGHMPDFLDMPNIYNLNLGILIPFDQVRLIITQLPRLVFLKVMLARDQRTEGALTLAEMESRVLENINPLNSLLQVLRVWHYEEFCMPDGRISLRAAMVTGLLASIPTLARFKGRVSVSAMRSSLARILDSRLVSAKADHLRHLDVCEGYE</sequence>
<evidence type="ECO:0000313" key="2">
    <source>
        <dbReference type="Proteomes" id="UP001150581"/>
    </source>
</evidence>
<organism evidence="1 2">
    <name type="scientific">Kickxella alabastrina</name>
    <dbReference type="NCBI Taxonomy" id="61397"/>
    <lineage>
        <taxon>Eukaryota</taxon>
        <taxon>Fungi</taxon>
        <taxon>Fungi incertae sedis</taxon>
        <taxon>Zoopagomycota</taxon>
        <taxon>Kickxellomycotina</taxon>
        <taxon>Kickxellomycetes</taxon>
        <taxon>Kickxellales</taxon>
        <taxon>Kickxellaceae</taxon>
        <taxon>Kickxella</taxon>
    </lineage>
</organism>
<protein>
    <submittedName>
        <fullName evidence="1">Uncharacterized protein</fullName>
    </submittedName>
</protein>
<gene>
    <name evidence="1" type="ORF">LPJ66_001542</name>
</gene>
<reference evidence="1" key="1">
    <citation type="submission" date="2022-07" db="EMBL/GenBank/DDBJ databases">
        <title>Phylogenomic reconstructions and comparative analyses of Kickxellomycotina fungi.</title>
        <authorList>
            <person name="Reynolds N.K."/>
            <person name="Stajich J.E."/>
            <person name="Barry K."/>
            <person name="Grigoriev I.V."/>
            <person name="Crous P."/>
            <person name="Smith M.E."/>
        </authorList>
    </citation>
    <scope>NUCLEOTIDE SEQUENCE</scope>
    <source>
        <strain evidence="1">Benny 63K</strain>
    </source>
</reference>
<dbReference type="EMBL" id="JANBPG010000087">
    <property type="protein sequence ID" value="KAJ1900340.1"/>
    <property type="molecule type" value="Genomic_DNA"/>
</dbReference>
<comment type="caution">
    <text evidence="1">The sequence shown here is derived from an EMBL/GenBank/DDBJ whole genome shotgun (WGS) entry which is preliminary data.</text>
</comment>
<keyword evidence="2" id="KW-1185">Reference proteome</keyword>
<evidence type="ECO:0000313" key="1">
    <source>
        <dbReference type="EMBL" id="KAJ1900340.1"/>
    </source>
</evidence>
<proteinExistence type="predicted"/>